<feature type="domain" description="Radical SAM core" evidence="16">
    <location>
        <begin position="169"/>
        <end position="399"/>
    </location>
</feature>
<dbReference type="PANTHER" id="PTHR43020:SF2">
    <property type="entry name" value="MITOCHONDRIAL TRNA METHYLTHIOTRANSFERASE CDK5RAP1"/>
    <property type="match status" value="1"/>
</dbReference>
<dbReference type="Proteomes" id="UP000063718">
    <property type="component" value="Unassembled WGS sequence"/>
</dbReference>
<dbReference type="Gene3D" id="3.80.30.20">
    <property type="entry name" value="tm_1862 like domain"/>
    <property type="match status" value="1"/>
</dbReference>
<dbReference type="FunFam" id="3.80.30.20:FF:000001">
    <property type="entry name" value="tRNA-2-methylthio-N(6)-dimethylallyladenosine synthase 2"/>
    <property type="match status" value="1"/>
</dbReference>
<evidence type="ECO:0000256" key="2">
    <source>
        <dbReference type="ARBA" id="ARBA00022485"/>
    </source>
</evidence>
<dbReference type="InterPro" id="IPR038135">
    <property type="entry name" value="Methylthiotransferase_N_sf"/>
</dbReference>
<comment type="similarity">
    <text evidence="13">Belongs to the methylthiotransferase family. MiaB subfamily.</text>
</comment>
<dbReference type="InterPro" id="IPR013848">
    <property type="entry name" value="Methylthiotransferase_N"/>
</dbReference>
<dbReference type="GO" id="GO:0051539">
    <property type="term" value="F:4 iron, 4 sulfur cluster binding"/>
    <property type="evidence" value="ECO:0007669"/>
    <property type="project" value="UniProtKB-UniRule"/>
</dbReference>
<feature type="binding site" evidence="13">
    <location>
        <position position="183"/>
    </location>
    <ligand>
        <name>[4Fe-4S] cluster</name>
        <dbReference type="ChEBI" id="CHEBI:49883"/>
        <label>2</label>
        <note>4Fe-4S-S-AdoMet</note>
    </ligand>
</feature>
<feature type="binding site" evidence="13">
    <location>
        <position position="73"/>
    </location>
    <ligand>
        <name>[4Fe-4S] cluster</name>
        <dbReference type="ChEBI" id="CHEBI:49883"/>
        <label>1</label>
    </ligand>
</feature>
<dbReference type="Pfam" id="PF01938">
    <property type="entry name" value="TRAM"/>
    <property type="match status" value="1"/>
</dbReference>
<keyword evidence="2 13" id="KW-0004">4Fe-4S</keyword>
<feature type="binding site" evidence="13">
    <location>
        <position position="190"/>
    </location>
    <ligand>
        <name>[4Fe-4S] cluster</name>
        <dbReference type="ChEBI" id="CHEBI:49883"/>
        <label>2</label>
        <note>4Fe-4S-S-AdoMet</note>
    </ligand>
</feature>
<dbReference type="Pfam" id="PF00919">
    <property type="entry name" value="UPF0004"/>
    <property type="match status" value="1"/>
</dbReference>
<evidence type="ECO:0000256" key="4">
    <source>
        <dbReference type="ARBA" id="ARBA00022691"/>
    </source>
</evidence>
<dbReference type="InterPro" id="IPR006638">
    <property type="entry name" value="Elp3/MiaA/NifB-like_rSAM"/>
</dbReference>
<dbReference type="InterPro" id="IPR007197">
    <property type="entry name" value="rSAM"/>
</dbReference>
<feature type="domain" description="TRAM" evidence="14">
    <location>
        <begin position="402"/>
        <end position="465"/>
    </location>
</feature>
<dbReference type="EMBL" id="DF238840">
    <property type="protein sequence ID" value="GAF26858.1"/>
    <property type="molecule type" value="Genomic_DNA"/>
</dbReference>
<evidence type="ECO:0000256" key="10">
    <source>
        <dbReference type="ARBA" id="ARBA00068570"/>
    </source>
</evidence>
<dbReference type="PANTHER" id="PTHR43020">
    <property type="entry name" value="CDK5 REGULATORY SUBUNIT-ASSOCIATED PROTEIN 1"/>
    <property type="match status" value="1"/>
</dbReference>
<evidence type="ECO:0000259" key="14">
    <source>
        <dbReference type="PROSITE" id="PS50926"/>
    </source>
</evidence>
<keyword evidence="13" id="KW-0819">tRNA processing</keyword>
<dbReference type="NCBIfam" id="TIGR00089">
    <property type="entry name" value="MiaB/RimO family radical SAM methylthiotransferase"/>
    <property type="match status" value="1"/>
</dbReference>
<evidence type="ECO:0000256" key="8">
    <source>
        <dbReference type="ARBA" id="ARBA00033765"/>
    </source>
</evidence>
<dbReference type="EC" id="2.8.4.3" evidence="8 13"/>
<keyword evidence="7 13" id="KW-0411">Iron-sulfur</keyword>
<dbReference type="PROSITE" id="PS50926">
    <property type="entry name" value="TRAM"/>
    <property type="match status" value="1"/>
</dbReference>
<evidence type="ECO:0000313" key="17">
    <source>
        <dbReference type="EMBL" id="GAF26858.1"/>
    </source>
</evidence>
<dbReference type="CDD" id="cd01335">
    <property type="entry name" value="Radical_SAM"/>
    <property type="match status" value="1"/>
</dbReference>
<dbReference type="InterPro" id="IPR002792">
    <property type="entry name" value="TRAM_dom"/>
</dbReference>
<dbReference type="FunFam" id="3.40.50.12160:FF:000003">
    <property type="entry name" value="CDK5 regulatory subunit-associated protein 1"/>
    <property type="match status" value="1"/>
</dbReference>
<evidence type="ECO:0000256" key="5">
    <source>
        <dbReference type="ARBA" id="ARBA00022723"/>
    </source>
</evidence>
<evidence type="ECO:0000256" key="13">
    <source>
        <dbReference type="HAMAP-Rule" id="MF_01864"/>
    </source>
</evidence>
<feature type="binding site" evidence="13">
    <location>
        <position position="37"/>
    </location>
    <ligand>
        <name>[4Fe-4S] cluster</name>
        <dbReference type="ChEBI" id="CHEBI:49883"/>
        <label>1</label>
    </ligand>
</feature>
<proteinExistence type="inferred from homology"/>
<keyword evidence="5 13" id="KW-0479">Metal-binding</keyword>
<evidence type="ECO:0000256" key="9">
    <source>
        <dbReference type="ARBA" id="ARBA00051425"/>
    </source>
</evidence>
<feature type="binding site" evidence="13">
    <location>
        <position position="107"/>
    </location>
    <ligand>
        <name>[4Fe-4S] cluster</name>
        <dbReference type="ChEBI" id="CHEBI:49883"/>
        <label>1</label>
    </ligand>
</feature>
<dbReference type="InterPro" id="IPR058240">
    <property type="entry name" value="rSAM_sf"/>
</dbReference>
<dbReference type="HAMAP" id="MF_01864">
    <property type="entry name" value="tRNA_metthiotr_MiaB"/>
    <property type="match status" value="1"/>
</dbReference>
<feature type="domain" description="MTTase N-terminal" evidence="15">
    <location>
        <begin position="28"/>
        <end position="146"/>
    </location>
</feature>
<evidence type="ECO:0000256" key="11">
    <source>
        <dbReference type="ARBA" id="ARBA00080698"/>
    </source>
</evidence>
<evidence type="ECO:0000259" key="15">
    <source>
        <dbReference type="PROSITE" id="PS51449"/>
    </source>
</evidence>
<accession>A0A0S6UD14</accession>
<evidence type="ECO:0000256" key="3">
    <source>
        <dbReference type="ARBA" id="ARBA00022679"/>
    </source>
</evidence>
<dbReference type="InterPro" id="IPR006463">
    <property type="entry name" value="MiaB_methiolase"/>
</dbReference>
<dbReference type="SFLD" id="SFLDG01082">
    <property type="entry name" value="B12-binding_domain_containing"/>
    <property type="match status" value="1"/>
</dbReference>
<dbReference type="GO" id="GO:0035597">
    <property type="term" value="F:tRNA-2-methylthio-N(6)-dimethylallyladenosine(37) synthase activity"/>
    <property type="evidence" value="ECO:0007669"/>
    <property type="project" value="UniProtKB-EC"/>
</dbReference>
<dbReference type="InterPro" id="IPR020612">
    <property type="entry name" value="Methylthiotransferase_CS"/>
</dbReference>
<keyword evidence="4 13" id="KW-0949">S-adenosyl-L-methionine</keyword>
<keyword evidence="3 13" id="KW-0808">Transferase</keyword>
<gene>
    <name evidence="13" type="primary">miaB</name>
    <name evidence="17" type="ORF">MTY_2198</name>
</gene>
<name>A0A0S6UD14_NEOTH</name>
<dbReference type="AlphaFoldDB" id="A0A0S6UD14"/>
<reference evidence="17" key="1">
    <citation type="journal article" date="2014" name="Gene">
        <title>Genome-guided analysis of transformation efficiency and carbon dioxide assimilation by Moorella thermoacetica Y72.</title>
        <authorList>
            <person name="Tsukahara K."/>
            <person name="Kita A."/>
            <person name="Nakashimada Y."/>
            <person name="Hoshino T."/>
            <person name="Murakami K."/>
        </authorList>
    </citation>
    <scope>NUCLEOTIDE SEQUENCE [LARGE SCALE GENOMIC DNA]</scope>
    <source>
        <strain evidence="17">Y72</strain>
    </source>
</reference>
<dbReference type="Pfam" id="PF04055">
    <property type="entry name" value="Radical_SAM"/>
    <property type="match status" value="1"/>
</dbReference>
<dbReference type="InterPro" id="IPR023404">
    <property type="entry name" value="rSAM_horseshoe"/>
</dbReference>
<comment type="subcellular location">
    <subcellularLocation>
        <location evidence="13">Cytoplasm</location>
    </subcellularLocation>
</comment>
<comment type="catalytic activity">
    <reaction evidence="9 13">
        <text>N(6)-dimethylallyladenosine(37) in tRNA + (sulfur carrier)-SH + AH2 + 2 S-adenosyl-L-methionine = 2-methylsulfanyl-N(6)-dimethylallyladenosine(37) in tRNA + (sulfur carrier)-H + 5'-deoxyadenosine + L-methionine + A + S-adenosyl-L-homocysteine + 2 H(+)</text>
        <dbReference type="Rhea" id="RHEA:37067"/>
        <dbReference type="Rhea" id="RHEA-COMP:10375"/>
        <dbReference type="Rhea" id="RHEA-COMP:10376"/>
        <dbReference type="Rhea" id="RHEA-COMP:14737"/>
        <dbReference type="Rhea" id="RHEA-COMP:14739"/>
        <dbReference type="ChEBI" id="CHEBI:13193"/>
        <dbReference type="ChEBI" id="CHEBI:15378"/>
        <dbReference type="ChEBI" id="CHEBI:17319"/>
        <dbReference type="ChEBI" id="CHEBI:17499"/>
        <dbReference type="ChEBI" id="CHEBI:29917"/>
        <dbReference type="ChEBI" id="CHEBI:57844"/>
        <dbReference type="ChEBI" id="CHEBI:57856"/>
        <dbReference type="ChEBI" id="CHEBI:59789"/>
        <dbReference type="ChEBI" id="CHEBI:64428"/>
        <dbReference type="ChEBI" id="CHEBI:74415"/>
        <dbReference type="ChEBI" id="CHEBI:74417"/>
        <dbReference type="EC" id="2.8.4.3"/>
    </reaction>
</comment>
<evidence type="ECO:0000256" key="7">
    <source>
        <dbReference type="ARBA" id="ARBA00023014"/>
    </source>
</evidence>
<comment type="cofactor">
    <cofactor evidence="13">
        <name>[4Fe-4S] cluster</name>
        <dbReference type="ChEBI" id="CHEBI:49883"/>
    </cofactor>
    <text evidence="13">Binds 2 [4Fe-4S] clusters. One cluster is coordinated with 3 cysteines and an exchangeable S-adenosyl-L-methionine.</text>
</comment>
<protein>
    <recommendedName>
        <fullName evidence="10 13">tRNA-2-methylthio-N(6)-dimethylallyladenosine synthase</fullName>
        <ecNumber evidence="8 13">2.8.4.3</ecNumber>
    </recommendedName>
    <alternativeName>
        <fullName evidence="12 13">(Dimethylallyl)adenosine tRNA methylthiotransferase MiaB</fullName>
    </alternativeName>
    <alternativeName>
        <fullName evidence="11 13">tRNA-i(6)A37 methylthiotransferase</fullName>
    </alternativeName>
</protein>
<comment type="subunit">
    <text evidence="13">Monomer.</text>
</comment>
<dbReference type="PROSITE" id="PS01278">
    <property type="entry name" value="MTTASE_RADICAL"/>
    <property type="match status" value="1"/>
</dbReference>
<evidence type="ECO:0000256" key="1">
    <source>
        <dbReference type="ARBA" id="ARBA00003234"/>
    </source>
</evidence>
<keyword evidence="6 13" id="KW-0408">Iron</keyword>
<dbReference type="GO" id="GO:0046872">
    <property type="term" value="F:metal ion binding"/>
    <property type="evidence" value="ECO:0007669"/>
    <property type="project" value="UniProtKB-KW"/>
</dbReference>
<evidence type="ECO:0000256" key="6">
    <source>
        <dbReference type="ARBA" id="ARBA00023004"/>
    </source>
</evidence>
<dbReference type="SFLD" id="SFLDS00029">
    <property type="entry name" value="Radical_SAM"/>
    <property type="match status" value="1"/>
</dbReference>
<comment type="function">
    <text evidence="1 13">Catalyzes the methylthiolation of N6-(dimethylallyl)adenosine (i(6)A), leading to the formation of 2-methylthio-N6-(dimethylallyl)adenosine (ms(2)i(6)A) at position 37 in tRNAs that read codons beginning with uridine.</text>
</comment>
<organism evidence="17">
    <name type="scientific">Moorella thermoacetica Y72</name>
    <dbReference type="NCBI Taxonomy" id="1325331"/>
    <lineage>
        <taxon>Bacteria</taxon>
        <taxon>Bacillati</taxon>
        <taxon>Bacillota</taxon>
        <taxon>Clostridia</taxon>
        <taxon>Neomoorellales</taxon>
        <taxon>Neomoorellaceae</taxon>
        <taxon>Neomoorella</taxon>
    </lineage>
</organism>
<feature type="binding site" evidence="13">
    <location>
        <position position="187"/>
    </location>
    <ligand>
        <name>[4Fe-4S] cluster</name>
        <dbReference type="ChEBI" id="CHEBI:49883"/>
        <label>2</label>
        <note>4Fe-4S-S-AdoMet</note>
    </ligand>
</feature>
<dbReference type="GO" id="GO:0005829">
    <property type="term" value="C:cytosol"/>
    <property type="evidence" value="ECO:0007669"/>
    <property type="project" value="TreeGrafter"/>
</dbReference>
<dbReference type="PROSITE" id="PS51918">
    <property type="entry name" value="RADICAL_SAM"/>
    <property type="match status" value="1"/>
</dbReference>
<dbReference type="InterPro" id="IPR005839">
    <property type="entry name" value="Methylthiotransferase"/>
</dbReference>
<dbReference type="SMART" id="SM00729">
    <property type="entry name" value="Elp3"/>
    <property type="match status" value="1"/>
</dbReference>
<dbReference type="SUPFAM" id="SSF102114">
    <property type="entry name" value="Radical SAM enzymes"/>
    <property type="match status" value="1"/>
</dbReference>
<sequence>MFVFKVEKRYNGKKSRNHRRQVVVKARKTFKIITYGCQMNQRDSEMMADLLQDAGYEPVAREEEAGVIILDTCCVREKAENKVYGKLGQIEKLKSANPDLVIAVAGCMVQQPGVAEKIRQQAPYVDLLLGTGNLQELPQLIEEIKAMHQPRIVVGEQEGPVVEDLPRRRARGAQAFVTITYGCNNFCTYCIVPYVRGRERSRRPENIIKEVKELADQGVIEVTLLGQNVNSYGRDLKDGINFAGLLERVNAVEGLKRIRYVTSHPRDFTPELVTTISRLDKVCEHVHLPVQAGSNRILELMHRGYTREHYLELVADLRRHIPGISLTTDLIVGFPGETEADFEDTLDLVARVQFDNAFTFMYSPRRGTEAATMPGQLPTAIKKERLKRLMELQNSISLAKNEALVGQEVEVLVEGPSKTDPDQLSGRTRTNKLVIFPGAQSLTGRLVRVRLTRAQTWLLKGEMVDG</sequence>
<keyword evidence="13" id="KW-0963">Cytoplasm</keyword>
<dbReference type="NCBIfam" id="TIGR01574">
    <property type="entry name" value="miaB-methiolase"/>
    <property type="match status" value="1"/>
</dbReference>
<dbReference type="Gene3D" id="3.40.50.12160">
    <property type="entry name" value="Methylthiotransferase, N-terminal domain"/>
    <property type="match status" value="1"/>
</dbReference>
<dbReference type="SFLD" id="SFLDG01061">
    <property type="entry name" value="methylthiotransferase"/>
    <property type="match status" value="1"/>
</dbReference>
<evidence type="ECO:0000259" key="16">
    <source>
        <dbReference type="PROSITE" id="PS51918"/>
    </source>
</evidence>
<evidence type="ECO:0000256" key="12">
    <source>
        <dbReference type="ARBA" id="ARBA00081141"/>
    </source>
</evidence>
<dbReference type="SFLD" id="SFLDF00273">
    <property type="entry name" value="(dimethylallyl)adenosine_tRNA"/>
    <property type="match status" value="1"/>
</dbReference>
<dbReference type="PROSITE" id="PS51449">
    <property type="entry name" value="MTTASE_N"/>
    <property type="match status" value="1"/>
</dbReference>